<dbReference type="Gene3D" id="3.40.50.150">
    <property type="entry name" value="Vaccinia Virus protein VP39"/>
    <property type="match status" value="1"/>
</dbReference>
<dbReference type="Pfam" id="PF08100">
    <property type="entry name" value="Dimerisation"/>
    <property type="match status" value="1"/>
</dbReference>
<keyword evidence="3" id="KW-0949">S-adenosyl-L-methionine</keyword>
<gene>
    <name evidence="7" type="ORF">E6K74_01280</name>
</gene>
<evidence type="ECO:0000259" key="6">
    <source>
        <dbReference type="Pfam" id="PF08100"/>
    </source>
</evidence>
<evidence type="ECO:0000256" key="2">
    <source>
        <dbReference type="ARBA" id="ARBA00022679"/>
    </source>
</evidence>
<evidence type="ECO:0000313" key="8">
    <source>
        <dbReference type="Proteomes" id="UP000319829"/>
    </source>
</evidence>
<keyword evidence="2" id="KW-0808">Transferase</keyword>
<feature type="domain" description="O-methyltransferase dimerisation" evidence="6">
    <location>
        <begin position="37"/>
        <end position="108"/>
    </location>
</feature>
<dbReference type="Gene3D" id="1.10.10.10">
    <property type="entry name" value="Winged helix-like DNA-binding domain superfamily/Winged helix DNA-binding domain"/>
    <property type="match status" value="1"/>
</dbReference>
<evidence type="ECO:0000256" key="1">
    <source>
        <dbReference type="ARBA" id="ARBA00022603"/>
    </source>
</evidence>
<dbReference type="Gene3D" id="1.10.287.1350">
    <property type="match status" value="1"/>
</dbReference>
<dbReference type="Proteomes" id="UP000319829">
    <property type="component" value="Unassembled WGS sequence"/>
</dbReference>
<dbReference type="PROSITE" id="PS51683">
    <property type="entry name" value="SAM_OMT_II"/>
    <property type="match status" value="1"/>
</dbReference>
<dbReference type="InterPro" id="IPR016461">
    <property type="entry name" value="COMT-like"/>
</dbReference>
<feature type="domain" description="O-methyltransferase C-terminal" evidence="5">
    <location>
        <begin position="132"/>
        <end position="334"/>
    </location>
</feature>
<dbReference type="Pfam" id="PF00891">
    <property type="entry name" value="Methyltransf_2"/>
    <property type="match status" value="1"/>
</dbReference>
<dbReference type="PANTHER" id="PTHR43712:SF2">
    <property type="entry name" value="O-METHYLTRANSFERASE CICE"/>
    <property type="match status" value="1"/>
</dbReference>
<dbReference type="PANTHER" id="PTHR43712">
    <property type="entry name" value="PUTATIVE (AFU_ORTHOLOGUE AFUA_4G14580)-RELATED"/>
    <property type="match status" value="1"/>
</dbReference>
<dbReference type="SUPFAM" id="SSF46785">
    <property type="entry name" value="Winged helix' DNA-binding domain"/>
    <property type="match status" value="1"/>
</dbReference>
<evidence type="ECO:0000259" key="5">
    <source>
        <dbReference type="Pfam" id="PF00891"/>
    </source>
</evidence>
<dbReference type="GO" id="GO:0046983">
    <property type="term" value="F:protein dimerization activity"/>
    <property type="evidence" value="ECO:0007669"/>
    <property type="project" value="InterPro"/>
</dbReference>
<organism evidence="7 8">
    <name type="scientific">Eiseniibacteriota bacterium</name>
    <dbReference type="NCBI Taxonomy" id="2212470"/>
    <lineage>
        <taxon>Bacteria</taxon>
        <taxon>Candidatus Eiseniibacteriota</taxon>
    </lineage>
</organism>
<evidence type="ECO:0000256" key="4">
    <source>
        <dbReference type="PIRSR" id="PIRSR005739-1"/>
    </source>
</evidence>
<protein>
    <submittedName>
        <fullName evidence="7">Uncharacterized protein</fullName>
    </submittedName>
</protein>
<name>A0A538SX97_UNCEI</name>
<proteinExistence type="predicted"/>
<dbReference type="InterPro" id="IPR036390">
    <property type="entry name" value="WH_DNA-bd_sf"/>
</dbReference>
<dbReference type="AlphaFoldDB" id="A0A538SX97"/>
<evidence type="ECO:0000313" key="7">
    <source>
        <dbReference type="EMBL" id="TMQ56018.1"/>
    </source>
</evidence>
<dbReference type="InterPro" id="IPR029063">
    <property type="entry name" value="SAM-dependent_MTases_sf"/>
</dbReference>
<dbReference type="GO" id="GO:0008171">
    <property type="term" value="F:O-methyltransferase activity"/>
    <property type="evidence" value="ECO:0007669"/>
    <property type="project" value="InterPro"/>
</dbReference>
<comment type="caution">
    <text evidence="7">The sequence shown here is derived from an EMBL/GenBank/DDBJ whole genome shotgun (WGS) entry which is preliminary data.</text>
</comment>
<dbReference type="InterPro" id="IPR036388">
    <property type="entry name" value="WH-like_DNA-bd_sf"/>
</dbReference>
<dbReference type="InterPro" id="IPR012967">
    <property type="entry name" value="COMT_dimerisation"/>
</dbReference>
<reference evidence="7 8" key="1">
    <citation type="journal article" date="2019" name="Nat. Microbiol.">
        <title>Mediterranean grassland soil C-N compound turnover is dependent on rainfall and depth, and is mediated by genomically divergent microorganisms.</title>
        <authorList>
            <person name="Diamond S."/>
            <person name="Andeer P.F."/>
            <person name="Li Z."/>
            <person name="Crits-Christoph A."/>
            <person name="Burstein D."/>
            <person name="Anantharaman K."/>
            <person name="Lane K.R."/>
            <person name="Thomas B.C."/>
            <person name="Pan C."/>
            <person name="Northen T.R."/>
            <person name="Banfield J.F."/>
        </authorList>
    </citation>
    <scope>NUCLEOTIDE SEQUENCE [LARGE SCALE GENOMIC DNA]</scope>
    <source>
        <strain evidence="7">WS_4</strain>
    </source>
</reference>
<evidence type="ECO:0000256" key="3">
    <source>
        <dbReference type="ARBA" id="ARBA00022691"/>
    </source>
</evidence>
<accession>A0A538SX97</accession>
<feature type="active site" description="Proton acceptor" evidence="4">
    <location>
        <position position="263"/>
    </location>
</feature>
<sequence>MIDSQEAEVVMATTTQPQARDNPMTGANPFDTLVMVAGGACLPRCLHAVADLGVADALDNEPKTAVDLAKSVGAHPGSLARVLRLLSAYGVFEIDGDKVRHTPASRLLRSDHPQSMRALARMFGLYVNWNAYSEFEHSVRTGQPATAKTLPRGLWGHFKENPEEGCIFDEAMVAKAQAQVPAVVAGYDFSRFGTIADIGGGRGHLLQAVLASNHSSKGILFDLPNVIQDAAGAASDRLKLEAGDFFKDSLPTADAYTIMEVIHDWADEESIAIFKAIRSAAKPGATLLVIEQLVPNDPGPHWSKMLDIHMLTLVGGLQRTHEEYDALLRRAGFELKRVHPTRSDVSIMEASAV</sequence>
<dbReference type="GO" id="GO:0032259">
    <property type="term" value="P:methylation"/>
    <property type="evidence" value="ECO:0007669"/>
    <property type="project" value="UniProtKB-KW"/>
</dbReference>
<keyword evidence="1" id="KW-0489">Methyltransferase</keyword>
<dbReference type="PIRSF" id="PIRSF005739">
    <property type="entry name" value="O-mtase"/>
    <property type="match status" value="1"/>
</dbReference>
<dbReference type="SUPFAM" id="SSF53335">
    <property type="entry name" value="S-adenosyl-L-methionine-dependent methyltransferases"/>
    <property type="match status" value="1"/>
</dbReference>
<dbReference type="EMBL" id="VBOU01000008">
    <property type="protein sequence ID" value="TMQ56018.1"/>
    <property type="molecule type" value="Genomic_DNA"/>
</dbReference>
<dbReference type="InterPro" id="IPR001077">
    <property type="entry name" value="COMT_C"/>
</dbReference>